<evidence type="ECO:0000256" key="1">
    <source>
        <dbReference type="ARBA" id="ARBA00010690"/>
    </source>
</evidence>
<feature type="region of interest" description="Disordered" evidence="2">
    <location>
        <begin position="1"/>
        <end position="24"/>
    </location>
</feature>
<dbReference type="AlphaFoldDB" id="A0A1W2A8G0"/>
<keyword evidence="3" id="KW-0812">Transmembrane</keyword>
<name>A0A1W2A8G0_9RHOB</name>
<reference evidence="4 5" key="1">
    <citation type="submission" date="2017-04" db="EMBL/GenBank/DDBJ databases">
        <authorList>
            <person name="Afonso C.L."/>
            <person name="Miller P.J."/>
            <person name="Scott M.A."/>
            <person name="Spackman E."/>
            <person name="Goraichik I."/>
            <person name="Dimitrov K.M."/>
            <person name="Suarez D.L."/>
            <person name="Swayne D.E."/>
        </authorList>
    </citation>
    <scope>NUCLEOTIDE SEQUENCE [LARGE SCALE GENOMIC DNA]</scope>
    <source>
        <strain evidence="4 5">CGMCC 1.12644</strain>
    </source>
</reference>
<keyword evidence="4" id="KW-0966">Cell projection</keyword>
<dbReference type="PRINTS" id="PR00950">
    <property type="entry name" value="TYPE3IMSPROT"/>
</dbReference>
<dbReference type="STRING" id="1387277.SAMN06295998_102513"/>
<feature type="transmembrane region" description="Helical" evidence="3">
    <location>
        <begin position="153"/>
        <end position="171"/>
    </location>
</feature>
<feature type="transmembrane region" description="Helical" evidence="3">
    <location>
        <begin position="99"/>
        <end position="120"/>
    </location>
</feature>
<protein>
    <submittedName>
        <fullName evidence="4">Flagellar biosynthetic protein FlhB</fullName>
    </submittedName>
</protein>
<evidence type="ECO:0000256" key="3">
    <source>
        <dbReference type="SAM" id="Phobius"/>
    </source>
</evidence>
<feature type="transmembrane region" description="Helical" evidence="3">
    <location>
        <begin position="40"/>
        <end position="63"/>
    </location>
</feature>
<sequence>MSQGDDDSDKSHEPSQRKLDQARKKGEVAKSTDISTWASYLGLLLAFYAVGATAAFKFGSLLVGFLDRPDDLAQIFFRPGATTPVVGLSSGVLTNIMPLFVFPAVLVVLSLIAQRALVFAPTKLQPKLSRISLIANAKNKFGRNGFFEFGKSFVKLLIYSICLAVLIRARMDEILGSVRSDPATAIMLLAKLSMQFLIIVVIISAAIGALDFFWQHAELMRKNRMSHKEMRDEHKESEGDPYMRQARRAKAQEIVGKQMVSDVAQADVVLVNPTHYAVALKWSRAAGEAPVCVAKGVDEIARRIREVAQENGVPMHSDPPATRALFASTEVGQMIAPEHYKPVAAAIRFAEDMRQRAKGFRR</sequence>
<dbReference type="InterPro" id="IPR006135">
    <property type="entry name" value="T3SS_substrate_exporter"/>
</dbReference>
<keyword evidence="4" id="KW-0969">Cilium</keyword>
<dbReference type="PANTHER" id="PTHR30531:SF12">
    <property type="entry name" value="FLAGELLAR BIOSYNTHETIC PROTEIN FLHB"/>
    <property type="match status" value="1"/>
</dbReference>
<feature type="compositionally biased region" description="Basic and acidic residues" evidence="2">
    <location>
        <begin position="9"/>
        <end position="24"/>
    </location>
</feature>
<dbReference type="InterPro" id="IPR029025">
    <property type="entry name" value="T3SS_substrate_exporter_C"/>
</dbReference>
<dbReference type="SUPFAM" id="SSF160544">
    <property type="entry name" value="EscU C-terminal domain-like"/>
    <property type="match status" value="1"/>
</dbReference>
<evidence type="ECO:0000256" key="2">
    <source>
        <dbReference type="SAM" id="MobiDB-lite"/>
    </source>
</evidence>
<dbReference type="EMBL" id="FWYD01000002">
    <property type="protein sequence ID" value="SMC56721.1"/>
    <property type="molecule type" value="Genomic_DNA"/>
</dbReference>
<evidence type="ECO:0000313" key="5">
    <source>
        <dbReference type="Proteomes" id="UP000192330"/>
    </source>
</evidence>
<proteinExistence type="inferred from homology"/>
<dbReference type="Pfam" id="PF01312">
    <property type="entry name" value="Bac_export_2"/>
    <property type="match status" value="1"/>
</dbReference>
<organism evidence="4 5">
    <name type="scientific">Primorskyibacter flagellatus</name>
    <dbReference type="NCBI Taxonomy" id="1387277"/>
    <lineage>
        <taxon>Bacteria</taxon>
        <taxon>Pseudomonadati</taxon>
        <taxon>Pseudomonadota</taxon>
        <taxon>Alphaproteobacteria</taxon>
        <taxon>Rhodobacterales</taxon>
        <taxon>Roseobacteraceae</taxon>
        <taxon>Primorskyibacter</taxon>
    </lineage>
</organism>
<keyword evidence="4" id="KW-0282">Flagellum</keyword>
<dbReference type="Proteomes" id="UP000192330">
    <property type="component" value="Unassembled WGS sequence"/>
</dbReference>
<dbReference type="PANTHER" id="PTHR30531">
    <property type="entry name" value="FLAGELLAR BIOSYNTHETIC PROTEIN FLHB"/>
    <property type="match status" value="1"/>
</dbReference>
<keyword evidence="3" id="KW-1133">Transmembrane helix</keyword>
<evidence type="ECO:0000313" key="4">
    <source>
        <dbReference type="EMBL" id="SMC56721.1"/>
    </source>
</evidence>
<dbReference type="OrthoDB" id="9807950at2"/>
<dbReference type="Gene3D" id="3.40.1690.10">
    <property type="entry name" value="secretion proteins EscU"/>
    <property type="match status" value="1"/>
</dbReference>
<keyword evidence="3" id="KW-0472">Membrane</keyword>
<accession>A0A1W2A8G0</accession>
<dbReference type="GO" id="GO:0009306">
    <property type="term" value="P:protein secretion"/>
    <property type="evidence" value="ECO:0007669"/>
    <property type="project" value="InterPro"/>
</dbReference>
<dbReference type="GO" id="GO:0005886">
    <property type="term" value="C:plasma membrane"/>
    <property type="evidence" value="ECO:0007669"/>
    <property type="project" value="TreeGrafter"/>
</dbReference>
<dbReference type="RefSeq" id="WP_084351055.1">
    <property type="nucleotide sequence ID" value="NZ_FWYD01000002.1"/>
</dbReference>
<comment type="similarity">
    <text evidence="1">Belongs to the type III secretion exporter family.</text>
</comment>
<feature type="transmembrane region" description="Helical" evidence="3">
    <location>
        <begin position="183"/>
        <end position="214"/>
    </location>
</feature>
<keyword evidence="5" id="KW-1185">Reference proteome</keyword>
<gene>
    <name evidence="4" type="ORF">SAMN06295998_102513</name>
</gene>